<sequence>EGEPFSPSMVITDSFDGELLSMIAAESGPSNVNYYPRPGQITSHRAYKHRTRKIAYVRSENRERVYDYFVFIDRAEHDDRRWHGFNWHIWSSPGNEGRYEPLAPGSVLARRPNAAVLLTTLSHDAMTHEQQAIPSQPTVAYVFDHNARLLRAIAGRSQPPQVPPATLPARLWSGGRIVKLDGLDAVLFEGFSRPKEKTPSFRAPLTLQPGCRYRMSLTTRKEDARIYENFSWIINLKLLDRHGKVLWDAGDAHSHRDPHPLRLTSPASNLAGYDDWKET</sequence>
<comment type="caution">
    <text evidence="1">The sequence shown here is derived from an EMBL/GenBank/DDBJ whole genome shotgun (WGS) entry which is preliminary data.</text>
</comment>
<name>X1DKY9_9ZZZZ</name>
<gene>
    <name evidence="1" type="ORF">S01H4_47180</name>
</gene>
<proteinExistence type="predicted"/>
<protein>
    <submittedName>
        <fullName evidence="1">Uncharacterized protein</fullName>
    </submittedName>
</protein>
<dbReference type="AlphaFoldDB" id="X1DKY9"/>
<dbReference type="EMBL" id="BART01026452">
    <property type="protein sequence ID" value="GAG97076.1"/>
    <property type="molecule type" value="Genomic_DNA"/>
</dbReference>
<feature type="non-terminal residue" evidence="1">
    <location>
        <position position="1"/>
    </location>
</feature>
<evidence type="ECO:0000313" key="1">
    <source>
        <dbReference type="EMBL" id="GAG97076.1"/>
    </source>
</evidence>
<feature type="non-terminal residue" evidence="1">
    <location>
        <position position="279"/>
    </location>
</feature>
<accession>X1DKY9</accession>
<organism evidence="1">
    <name type="scientific">marine sediment metagenome</name>
    <dbReference type="NCBI Taxonomy" id="412755"/>
    <lineage>
        <taxon>unclassified sequences</taxon>
        <taxon>metagenomes</taxon>
        <taxon>ecological metagenomes</taxon>
    </lineage>
</organism>
<reference evidence="1" key="1">
    <citation type="journal article" date="2014" name="Front. Microbiol.">
        <title>High frequency of phylogenetically diverse reductive dehalogenase-homologous genes in deep subseafloor sedimentary metagenomes.</title>
        <authorList>
            <person name="Kawai M."/>
            <person name="Futagami T."/>
            <person name="Toyoda A."/>
            <person name="Takaki Y."/>
            <person name="Nishi S."/>
            <person name="Hori S."/>
            <person name="Arai W."/>
            <person name="Tsubouchi T."/>
            <person name="Morono Y."/>
            <person name="Uchiyama I."/>
            <person name="Ito T."/>
            <person name="Fujiyama A."/>
            <person name="Inagaki F."/>
            <person name="Takami H."/>
        </authorList>
    </citation>
    <scope>NUCLEOTIDE SEQUENCE</scope>
    <source>
        <strain evidence="1">Expedition CK06-06</strain>
    </source>
</reference>